<feature type="domain" description="Orn/DAP/Arg decarboxylase 2 N-terminal" evidence="10">
    <location>
        <begin position="30"/>
        <end position="261"/>
    </location>
</feature>
<dbReference type="EMBL" id="OBDY01000003">
    <property type="protein sequence ID" value="SNY30003.1"/>
    <property type="molecule type" value="Genomic_DNA"/>
</dbReference>
<evidence type="ECO:0000256" key="9">
    <source>
        <dbReference type="PIRSR" id="PIRSR600183-50"/>
    </source>
</evidence>
<evidence type="ECO:0000256" key="3">
    <source>
        <dbReference type="ARBA" id="ARBA00022793"/>
    </source>
</evidence>
<comment type="cofactor">
    <cofactor evidence="1 9">
        <name>pyridoxal 5'-phosphate</name>
        <dbReference type="ChEBI" id="CHEBI:597326"/>
    </cofactor>
</comment>
<dbReference type="GO" id="GO:0005737">
    <property type="term" value="C:cytoplasm"/>
    <property type="evidence" value="ECO:0007669"/>
    <property type="project" value="TreeGrafter"/>
</dbReference>
<dbReference type="RefSeq" id="WP_097319604.1">
    <property type="nucleotide sequence ID" value="NZ_OBDY01000003.1"/>
</dbReference>
<dbReference type="Proteomes" id="UP000219612">
    <property type="component" value="Unassembled WGS sequence"/>
</dbReference>
<dbReference type="InterPro" id="IPR000183">
    <property type="entry name" value="Orn/DAP/Arg_de-COase"/>
</dbReference>
<evidence type="ECO:0000256" key="8">
    <source>
        <dbReference type="ARBA" id="ARBA00049127"/>
    </source>
</evidence>
<dbReference type="PRINTS" id="PR01182">
    <property type="entry name" value="ORNDCRBXLASE"/>
</dbReference>
<evidence type="ECO:0000313" key="12">
    <source>
        <dbReference type="Proteomes" id="UP000219612"/>
    </source>
</evidence>
<feature type="modified residue" description="N6-(pyridoxal phosphate)lysine" evidence="9">
    <location>
        <position position="49"/>
    </location>
</feature>
<dbReference type="CDD" id="cd00622">
    <property type="entry name" value="PLPDE_III_ODC"/>
    <property type="match status" value="1"/>
</dbReference>
<dbReference type="PROSITE" id="PS00878">
    <property type="entry name" value="ODR_DC_2_1"/>
    <property type="match status" value="1"/>
</dbReference>
<evidence type="ECO:0000259" key="10">
    <source>
        <dbReference type="Pfam" id="PF02784"/>
    </source>
</evidence>
<dbReference type="AlphaFoldDB" id="A0A285H346"/>
<comment type="catalytic activity">
    <reaction evidence="8">
        <text>L-ornithine + H(+) = putrescine + CO2</text>
        <dbReference type="Rhea" id="RHEA:22964"/>
        <dbReference type="ChEBI" id="CHEBI:15378"/>
        <dbReference type="ChEBI" id="CHEBI:16526"/>
        <dbReference type="ChEBI" id="CHEBI:46911"/>
        <dbReference type="ChEBI" id="CHEBI:326268"/>
        <dbReference type="EC" id="4.1.1.17"/>
    </reaction>
</comment>
<dbReference type="FunFam" id="2.40.37.10:FF:000004">
    <property type="entry name" value="Ornithine decarboxylase"/>
    <property type="match status" value="1"/>
</dbReference>
<dbReference type="GO" id="GO:0004586">
    <property type="term" value="F:ornithine decarboxylase activity"/>
    <property type="evidence" value="ECO:0007669"/>
    <property type="project" value="UniProtKB-EC"/>
</dbReference>
<evidence type="ECO:0000256" key="1">
    <source>
        <dbReference type="ARBA" id="ARBA00001933"/>
    </source>
</evidence>
<dbReference type="GO" id="GO:0033387">
    <property type="term" value="P:putrescine biosynthetic process from arginine, via ornithine"/>
    <property type="evidence" value="ECO:0007669"/>
    <property type="project" value="TreeGrafter"/>
</dbReference>
<keyword evidence="4 9" id="KW-0663">Pyridoxal phosphate</keyword>
<feature type="active site" description="Proton donor" evidence="9">
    <location>
        <position position="326"/>
    </location>
</feature>
<keyword evidence="12" id="KW-1185">Reference proteome</keyword>
<dbReference type="InterPro" id="IPR022653">
    <property type="entry name" value="De-COase2_pyr-phos_BS"/>
</dbReference>
<reference evidence="11 12" key="1">
    <citation type="submission" date="2017-09" db="EMBL/GenBank/DDBJ databases">
        <authorList>
            <person name="Ehlers B."/>
            <person name="Leendertz F.H."/>
        </authorList>
    </citation>
    <scope>NUCLEOTIDE SEQUENCE [LARGE SCALE GENOMIC DNA]</scope>
    <source>
        <strain evidence="11 12">CGMCC 4.6857</strain>
    </source>
</reference>
<dbReference type="InterPro" id="IPR002433">
    <property type="entry name" value="Orn_de-COase"/>
</dbReference>
<evidence type="ECO:0000256" key="6">
    <source>
        <dbReference type="ARBA" id="ARBA00034115"/>
    </source>
</evidence>
<dbReference type="EC" id="4.1.1.17" evidence="7"/>
<comment type="similarity">
    <text evidence="2">Belongs to the Orn/Lys/Arg decarboxylase class-II family.</text>
</comment>
<evidence type="ECO:0000256" key="7">
    <source>
        <dbReference type="ARBA" id="ARBA00034138"/>
    </source>
</evidence>
<gene>
    <name evidence="11" type="ORF">SAMN05421748_103336</name>
</gene>
<keyword evidence="3" id="KW-0210">Decarboxylase</keyword>
<name>A0A285H346_9ACTN</name>
<dbReference type="SUPFAM" id="SSF51419">
    <property type="entry name" value="PLP-binding barrel"/>
    <property type="match status" value="1"/>
</dbReference>
<dbReference type="InterPro" id="IPR022644">
    <property type="entry name" value="De-COase2_N"/>
</dbReference>
<dbReference type="PANTHER" id="PTHR11482">
    <property type="entry name" value="ARGININE/DIAMINOPIMELATE/ORNITHINE DECARBOXYLASE"/>
    <property type="match status" value="1"/>
</dbReference>
<dbReference type="OrthoDB" id="9802241at2"/>
<dbReference type="InterPro" id="IPR029066">
    <property type="entry name" value="PLP-binding_barrel"/>
</dbReference>
<evidence type="ECO:0000256" key="2">
    <source>
        <dbReference type="ARBA" id="ARBA00008872"/>
    </source>
</evidence>
<evidence type="ECO:0000256" key="4">
    <source>
        <dbReference type="ARBA" id="ARBA00022898"/>
    </source>
</evidence>
<keyword evidence="5" id="KW-0456">Lyase</keyword>
<dbReference type="PANTHER" id="PTHR11482:SF6">
    <property type="entry name" value="ORNITHINE DECARBOXYLASE 1-RELATED"/>
    <property type="match status" value="1"/>
</dbReference>
<dbReference type="Gene3D" id="2.40.37.10">
    <property type="entry name" value="Lyase, Ornithine Decarboxylase, Chain A, domain 1"/>
    <property type="match status" value="1"/>
</dbReference>
<protein>
    <recommendedName>
        <fullName evidence="7">ornithine decarboxylase</fullName>
        <ecNumber evidence="7">4.1.1.17</ecNumber>
    </recommendedName>
</protein>
<comment type="pathway">
    <text evidence="6">Amine and polyamine biosynthesis; putrescine biosynthesis via L-ornithine pathway; putrescine from L-ornithine: step 1/1.</text>
</comment>
<evidence type="ECO:0000313" key="11">
    <source>
        <dbReference type="EMBL" id="SNY30003.1"/>
    </source>
</evidence>
<dbReference type="Pfam" id="PF02784">
    <property type="entry name" value="Orn_Arg_deC_N"/>
    <property type="match status" value="1"/>
</dbReference>
<dbReference type="SUPFAM" id="SSF50621">
    <property type="entry name" value="Alanine racemase C-terminal domain-like"/>
    <property type="match status" value="1"/>
</dbReference>
<dbReference type="Gene3D" id="3.20.20.10">
    <property type="entry name" value="Alanine racemase"/>
    <property type="match status" value="1"/>
</dbReference>
<organism evidence="11 12">
    <name type="scientific">Paractinoplanes atraurantiacus</name>
    <dbReference type="NCBI Taxonomy" id="1036182"/>
    <lineage>
        <taxon>Bacteria</taxon>
        <taxon>Bacillati</taxon>
        <taxon>Actinomycetota</taxon>
        <taxon>Actinomycetes</taxon>
        <taxon>Micromonosporales</taxon>
        <taxon>Micromonosporaceae</taxon>
        <taxon>Paractinoplanes</taxon>
    </lineage>
</organism>
<dbReference type="InterPro" id="IPR009006">
    <property type="entry name" value="Ala_racemase/Decarboxylase_C"/>
</dbReference>
<dbReference type="PRINTS" id="PR01179">
    <property type="entry name" value="ODADCRBXLASE"/>
</dbReference>
<dbReference type="FunFam" id="3.20.20.10:FF:000008">
    <property type="entry name" value="Ornithine decarboxylase"/>
    <property type="match status" value="1"/>
</dbReference>
<accession>A0A285H346</accession>
<sequence>MTLTADEEVTASGALGRTPCLVIDVEVAGEQYRRIAAAFAGAQIHYAVKANPEPALLRALVEAGCRFDVASRAEIDLCLAAGASPAALSYGHPIKKPGDIAYAYARGVRLFAFDSEGELGKIVAHAPGSGVICRLLASSQGARWPLSRKFGCTPDMAIDLMKSAARQGLDPAGLAFHVGSQQLDPGRWEPSVALAADIFRTLEQSGHRPRILNAGGGFPVDYRVSALPITAYAAAIEAAMSRHFGRDRPALMIEPGRYIAAPAGVLHAEVVLIARKSYEDESRWVYLDVGRFGGLAETEDEAIQYALATTRDDGPMGPVILAGPTCDSVDIMYQHAHYELPLSLKAGDVVRILGTGAYTATYASVGFNGFPPLRTQIT</sequence>
<evidence type="ECO:0000256" key="5">
    <source>
        <dbReference type="ARBA" id="ARBA00023239"/>
    </source>
</evidence>
<proteinExistence type="inferred from homology"/>